<dbReference type="RefSeq" id="WP_420361291.1">
    <property type="nucleotide sequence ID" value="NZ_JACRTJ010000024.1"/>
</dbReference>
<dbReference type="Pfam" id="PF01145">
    <property type="entry name" value="Band_7"/>
    <property type="match status" value="1"/>
</dbReference>
<dbReference type="SMART" id="SM00244">
    <property type="entry name" value="PHB"/>
    <property type="match status" value="1"/>
</dbReference>
<keyword evidence="3" id="KW-0175">Coiled coil</keyword>
<comment type="caution">
    <text evidence="6">The sequence shown here is derived from an EMBL/GenBank/DDBJ whole genome shotgun (WGS) entry which is preliminary data.</text>
</comment>
<dbReference type="InterPro" id="IPR010201">
    <property type="entry name" value="HflK"/>
</dbReference>
<evidence type="ECO:0000256" key="3">
    <source>
        <dbReference type="SAM" id="Coils"/>
    </source>
</evidence>
<evidence type="ECO:0000256" key="1">
    <source>
        <dbReference type="ARBA" id="ARBA00006971"/>
    </source>
</evidence>
<dbReference type="EMBL" id="JACRTJ010000024">
    <property type="protein sequence ID" value="MBC8599717.1"/>
    <property type="molecule type" value="Genomic_DNA"/>
</dbReference>
<dbReference type="NCBIfam" id="TIGR01933">
    <property type="entry name" value="hflK"/>
    <property type="match status" value="1"/>
</dbReference>
<dbReference type="InterPro" id="IPR001107">
    <property type="entry name" value="Band_7"/>
</dbReference>
<dbReference type="InterPro" id="IPR036013">
    <property type="entry name" value="Band_7/SPFH_dom_sf"/>
</dbReference>
<feature type="transmembrane region" description="Helical" evidence="2">
    <location>
        <begin position="37"/>
        <end position="56"/>
    </location>
</feature>
<feature type="region of interest" description="Disordered" evidence="4">
    <location>
        <begin position="1"/>
        <end position="32"/>
    </location>
</feature>
<proteinExistence type="inferred from homology"/>
<comment type="subunit">
    <text evidence="2">HflC and HflK may interact to form a multimeric complex.</text>
</comment>
<dbReference type="PANTHER" id="PTHR42911:SF1">
    <property type="entry name" value="MODULATOR OF FTSH PROTEASE HFLC"/>
    <property type="match status" value="1"/>
</dbReference>
<comment type="similarity">
    <text evidence="1 2">Belongs to the band 7/mec-2 family. HflK subfamily.</text>
</comment>
<comment type="subcellular location">
    <subcellularLocation>
        <location evidence="2">Membrane</location>
    </subcellularLocation>
</comment>
<protein>
    <recommendedName>
        <fullName evidence="2">Protein HflK</fullName>
    </recommendedName>
</protein>
<comment type="function">
    <text evidence="2">HflC and HflK could encode or regulate a protease.</text>
</comment>
<evidence type="ECO:0000256" key="2">
    <source>
        <dbReference type="RuleBase" id="RU364113"/>
    </source>
</evidence>
<keyword evidence="6" id="KW-0645">Protease</keyword>
<dbReference type="PANTHER" id="PTHR42911">
    <property type="entry name" value="MODULATOR OF FTSH PROTEASE HFLC"/>
    <property type="match status" value="1"/>
</dbReference>
<evidence type="ECO:0000259" key="5">
    <source>
        <dbReference type="SMART" id="SM00244"/>
    </source>
</evidence>
<keyword evidence="2" id="KW-1133">Transmembrane helix</keyword>
<reference evidence="6 7" key="1">
    <citation type="submission" date="2020-08" db="EMBL/GenBank/DDBJ databases">
        <title>Genome public.</title>
        <authorList>
            <person name="Liu C."/>
            <person name="Sun Q."/>
        </authorList>
    </citation>
    <scope>NUCLEOTIDE SEQUENCE [LARGE SCALE GENOMIC DNA]</scope>
    <source>
        <strain evidence="6 7">BX10</strain>
    </source>
</reference>
<dbReference type="SUPFAM" id="SSF117892">
    <property type="entry name" value="Band 7/SPFH domain"/>
    <property type="match status" value="1"/>
</dbReference>
<feature type="domain" description="Band 7" evidence="5">
    <location>
        <begin position="57"/>
        <end position="239"/>
    </location>
</feature>
<keyword evidence="2" id="KW-0812">Transmembrane</keyword>
<organism evidence="6 7">
    <name type="scientific">Enterocloster hominis</name>
    <name type="common">ex Liu et al. 2021</name>
    <dbReference type="NCBI Taxonomy" id="2763663"/>
    <lineage>
        <taxon>Bacteria</taxon>
        <taxon>Bacillati</taxon>
        <taxon>Bacillota</taxon>
        <taxon>Clostridia</taxon>
        <taxon>Lachnospirales</taxon>
        <taxon>Lachnospiraceae</taxon>
        <taxon>Enterocloster</taxon>
    </lineage>
</organism>
<feature type="region of interest" description="Disordered" evidence="4">
    <location>
        <begin position="343"/>
        <end position="362"/>
    </location>
</feature>
<accession>A0ABR7NUE6</accession>
<keyword evidence="6" id="KW-0378">Hydrolase</keyword>
<dbReference type="GO" id="GO:0006508">
    <property type="term" value="P:proteolysis"/>
    <property type="evidence" value="ECO:0007669"/>
    <property type="project" value="UniProtKB-KW"/>
</dbReference>
<evidence type="ECO:0000256" key="4">
    <source>
        <dbReference type="SAM" id="MobiDB-lite"/>
    </source>
</evidence>
<evidence type="ECO:0000313" key="6">
    <source>
        <dbReference type="EMBL" id="MBC8599717.1"/>
    </source>
</evidence>
<keyword evidence="2" id="KW-0472">Membrane</keyword>
<dbReference type="GO" id="GO:0008233">
    <property type="term" value="F:peptidase activity"/>
    <property type="evidence" value="ECO:0007669"/>
    <property type="project" value="UniProtKB-KW"/>
</dbReference>
<dbReference type="Proteomes" id="UP000647491">
    <property type="component" value="Unassembled WGS sequence"/>
</dbReference>
<dbReference type="CDD" id="cd03404">
    <property type="entry name" value="SPFH_HflK"/>
    <property type="match status" value="1"/>
</dbReference>
<gene>
    <name evidence="6" type="primary">hflK</name>
    <name evidence="6" type="ORF">H8708_10850</name>
</gene>
<feature type="coiled-coil region" evidence="3">
    <location>
        <begin position="238"/>
        <end position="280"/>
    </location>
</feature>
<evidence type="ECO:0000313" key="7">
    <source>
        <dbReference type="Proteomes" id="UP000647491"/>
    </source>
</evidence>
<keyword evidence="7" id="KW-1185">Reference proteome</keyword>
<name>A0ABR7NUE6_9FIRM</name>
<dbReference type="Gene3D" id="3.30.479.30">
    <property type="entry name" value="Band 7 domain"/>
    <property type="match status" value="1"/>
</dbReference>
<sequence>MKKKNQNEADNVVYEQTEDAPKKKKAKAKKGGGVPRNIGKGVGIAAAVLVAAVLAFDSYYTLSEEEMAVVTTFGKPSVQEASGLHFKVPLIQQVTKISKAITGMQIGYTTDPERAEGASMENPVSIEKESLMITNDFNLINVDFYVEYMVTDPIQAVRHRNVYESIIKNLAQSYIRDTVGLYNVDDVITTGKTQIQERVKEQLTNRLVEENIGYGIYNVSIQDSGMPREDVSNAFKAVEDAKQGMETAINTAKKYQSENIPKANAEADKLLQEAEAYKQQRINEANGQVARFEDTYAEYVKYPLITKKRMFYETMEELLPDLKVIIDNGSGTQTMLPLEPFANVTEGTSGNQTPQAAAPAGQ</sequence>
<feature type="compositionally biased region" description="Polar residues" evidence="4">
    <location>
        <begin position="345"/>
        <end position="355"/>
    </location>
</feature>